<reference evidence="1" key="1">
    <citation type="journal article" date="2021" name="Proc. Natl. Acad. Sci. U.S.A.">
        <title>Three genomes in the algal genus Volvox reveal the fate of a haploid sex-determining region after a transition to homothallism.</title>
        <authorList>
            <person name="Yamamoto K."/>
            <person name="Hamaji T."/>
            <person name="Kawai-Toyooka H."/>
            <person name="Matsuzaki R."/>
            <person name="Takahashi F."/>
            <person name="Nishimura Y."/>
            <person name="Kawachi M."/>
            <person name="Noguchi H."/>
            <person name="Minakuchi Y."/>
            <person name="Umen J.G."/>
            <person name="Toyoda A."/>
            <person name="Nozaki H."/>
        </authorList>
    </citation>
    <scope>NUCLEOTIDE SEQUENCE</scope>
    <source>
        <strain evidence="1">NIES-3780</strain>
    </source>
</reference>
<gene>
    <name evidence="1" type="ORF">Vafri_8671</name>
</gene>
<comment type="caution">
    <text evidence="1">The sequence shown here is derived from an EMBL/GenBank/DDBJ whole genome shotgun (WGS) entry which is preliminary data.</text>
</comment>
<keyword evidence="2" id="KW-1185">Reference proteome</keyword>
<protein>
    <submittedName>
        <fullName evidence="1">Uncharacterized protein</fullName>
    </submittedName>
</protein>
<evidence type="ECO:0000313" key="1">
    <source>
        <dbReference type="EMBL" id="GIL52925.1"/>
    </source>
</evidence>
<evidence type="ECO:0000313" key="2">
    <source>
        <dbReference type="Proteomes" id="UP000747399"/>
    </source>
</evidence>
<sequence>GGWGREGGRYVGMLGRGERDYLTHDIKYVRIDSNVEAKISRLDEEFSQISFVDNNARPVPVPANVNVVFQSNLSQAGRFGDVFVISWRESYVFLRNGVELFRLDNRRQQAIGGGPDLVTRVVRV</sequence>
<organism evidence="1 2">
    <name type="scientific">Volvox africanus</name>
    <dbReference type="NCBI Taxonomy" id="51714"/>
    <lineage>
        <taxon>Eukaryota</taxon>
        <taxon>Viridiplantae</taxon>
        <taxon>Chlorophyta</taxon>
        <taxon>core chlorophytes</taxon>
        <taxon>Chlorophyceae</taxon>
        <taxon>CS clade</taxon>
        <taxon>Chlamydomonadales</taxon>
        <taxon>Volvocaceae</taxon>
        <taxon>Volvox</taxon>
    </lineage>
</organism>
<accession>A0A8J4B2W7</accession>
<name>A0A8J4B2W7_9CHLO</name>
<proteinExistence type="predicted"/>
<dbReference type="Proteomes" id="UP000747399">
    <property type="component" value="Unassembled WGS sequence"/>
</dbReference>
<feature type="non-terminal residue" evidence="1">
    <location>
        <position position="1"/>
    </location>
</feature>
<dbReference type="AlphaFoldDB" id="A0A8J4B2W7"/>
<dbReference type="EMBL" id="BNCO01000014">
    <property type="protein sequence ID" value="GIL52925.1"/>
    <property type="molecule type" value="Genomic_DNA"/>
</dbReference>